<evidence type="ECO:0008006" key="3">
    <source>
        <dbReference type="Google" id="ProtNLM"/>
    </source>
</evidence>
<name>A0ABP9AG69_9GAMM</name>
<reference evidence="2" key="1">
    <citation type="journal article" date="2019" name="Int. J. Syst. Evol. Microbiol.">
        <title>The Global Catalogue of Microorganisms (GCM) 10K type strain sequencing project: providing services to taxonomists for standard genome sequencing and annotation.</title>
        <authorList>
            <consortium name="The Broad Institute Genomics Platform"/>
            <consortium name="The Broad Institute Genome Sequencing Center for Infectious Disease"/>
            <person name="Wu L."/>
            <person name="Ma J."/>
        </authorList>
    </citation>
    <scope>NUCLEOTIDE SEQUENCE [LARGE SCALE GENOMIC DNA]</scope>
    <source>
        <strain evidence="2">JCM 18204</strain>
    </source>
</reference>
<proteinExistence type="predicted"/>
<accession>A0ABP9AG69</accession>
<gene>
    <name evidence="1" type="ORF">GCM10023307_01340</name>
</gene>
<evidence type="ECO:0000313" key="2">
    <source>
        <dbReference type="Proteomes" id="UP001499959"/>
    </source>
</evidence>
<protein>
    <recommendedName>
        <fullName evidence="3">Integron</fullName>
    </recommendedName>
</protein>
<sequence length="123" mass="12685">MLVACAAAAARRDMPVIVGQEASLDACGSWAEVSGLNPAGDGFLAVRGGPGADYAMRDRLREGDAFYVCGMSPDGKWMAIVYPRAGQTSDACGVSGALPKAHAYRGPCASGWVHAAWVRILAG</sequence>
<comment type="caution">
    <text evidence="1">The sequence shown here is derived from an EMBL/GenBank/DDBJ whole genome shotgun (WGS) entry which is preliminary data.</text>
</comment>
<dbReference type="EMBL" id="BAABJE010000001">
    <property type="protein sequence ID" value="GAA4780993.1"/>
    <property type="molecule type" value="Genomic_DNA"/>
</dbReference>
<dbReference type="Proteomes" id="UP001499959">
    <property type="component" value="Unassembled WGS sequence"/>
</dbReference>
<evidence type="ECO:0000313" key="1">
    <source>
        <dbReference type="EMBL" id="GAA4780993.1"/>
    </source>
</evidence>
<keyword evidence="2" id="KW-1185">Reference proteome</keyword>
<organism evidence="1 2">
    <name type="scientific">Lysobacter hankyongensis</name>
    <dbReference type="NCBI Taxonomy" id="1176535"/>
    <lineage>
        <taxon>Bacteria</taxon>
        <taxon>Pseudomonadati</taxon>
        <taxon>Pseudomonadota</taxon>
        <taxon>Gammaproteobacteria</taxon>
        <taxon>Lysobacterales</taxon>
        <taxon>Lysobacteraceae</taxon>
        <taxon>Lysobacter</taxon>
    </lineage>
</organism>